<sequence>MMAQTSMTTQRKMRHKTEDKNQRKHLAVAILQTFTTGYINSEKGDFLIYLLNNTKIHIKDRNVLISKINIKEKLSEVLQIDIVQEIIEIDPTHIENPEHQKFIKNIVGTKCTRALAFRVYRHTKQSTALCYCLHCEYSRINTIASCYRYANIKRVNTMANS</sequence>
<proteinExistence type="predicted"/>
<comment type="caution">
    <text evidence="1">The sequence shown here is derived from an EMBL/GenBank/DDBJ whole genome shotgun (WGS) entry which is preliminary data.</text>
</comment>
<evidence type="ECO:0000313" key="1">
    <source>
        <dbReference type="EMBL" id="KAL2727365.1"/>
    </source>
</evidence>
<dbReference type="Proteomes" id="UP001607302">
    <property type="component" value="Unassembled WGS sequence"/>
</dbReference>
<evidence type="ECO:0000313" key="2">
    <source>
        <dbReference type="Proteomes" id="UP001607302"/>
    </source>
</evidence>
<accession>A0ABD2B3T9</accession>
<name>A0ABD2B3T9_VESSQ</name>
<organism evidence="1 2">
    <name type="scientific">Vespula squamosa</name>
    <name type="common">Southern yellow jacket</name>
    <name type="synonym">Wasp</name>
    <dbReference type="NCBI Taxonomy" id="30214"/>
    <lineage>
        <taxon>Eukaryota</taxon>
        <taxon>Metazoa</taxon>
        <taxon>Ecdysozoa</taxon>
        <taxon>Arthropoda</taxon>
        <taxon>Hexapoda</taxon>
        <taxon>Insecta</taxon>
        <taxon>Pterygota</taxon>
        <taxon>Neoptera</taxon>
        <taxon>Endopterygota</taxon>
        <taxon>Hymenoptera</taxon>
        <taxon>Apocrita</taxon>
        <taxon>Aculeata</taxon>
        <taxon>Vespoidea</taxon>
        <taxon>Vespidae</taxon>
        <taxon>Vespinae</taxon>
        <taxon>Vespula</taxon>
    </lineage>
</organism>
<keyword evidence="2" id="KW-1185">Reference proteome</keyword>
<dbReference type="AlphaFoldDB" id="A0ABD2B3T9"/>
<dbReference type="EMBL" id="JAUDFV010000133">
    <property type="protein sequence ID" value="KAL2727365.1"/>
    <property type="molecule type" value="Genomic_DNA"/>
</dbReference>
<protein>
    <submittedName>
        <fullName evidence="1">Uncharacterized protein</fullName>
    </submittedName>
</protein>
<gene>
    <name evidence="1" type="ORF">V1478_007643</name>
</gene>
<reference evidence="1 2" key="1">
    <citation type="journal article" date="2024" name="Ann. Entomol. Soc. Am.">
        <title>Genomic analyses of the southern and eastern yellowjacket wasps (Hymenoptera: Vespidae) reveal evolutionary signatures of social life.</title>
        <authorList>
            <person name="Catto M.A."/>
            <person name="Caine P.B."/>
            <person name="Orr S.E."/>
            <person name="Hunt B.G."/>
            <person name="Goodisman M.A.D."/>
        </authorList>
    </citation>
    <scope>NUCLEOTIDE SEQUENCE [LARGE SCALE GENOMIC DNA]</scope>
    <source>
        <strain evidence="1">233</strain>
        <tissue evidence="1">Head and thorax</tissue>
    </source>
</reference>